<dbReference type="InterPro" id="IPR008920">
    <property type="entry name" value="TF_FadR/GntR_C"/>
</dbReference>
<gene>
    <name evidence="5" type="ORF">C2869_00695</name>
</gene>
<dbReference type="GO" id="GO:0003677">
    <property type="term" value="F:DNA binding"/>
    <property type="evidence" value="ECO:0007669"/>
    <property type="project" value="UniProtKB-KW"/>
</dbReference>
<reference evidence="5 6" key="1">
    <citation type="submission" date="2018-01" db="EMBL/GenBank/DDBJ databases">
        <title>Genome sequence of a Cantenovulum-like bacteria.</title>
        <authorList>
            <person name="Tan W.R."/>
            <person name="Lau N.-S."/>
            <person name="Go F."/>
            <person name="Amirul A.-A.A."/>
        </authorList>
    </citation>
    <scope>NUCLEOTIDE SEQUENCE [LARGE SCALE GENOMIC DNA]</scope>
    <source>
        <strain evidence="5 6">CCB-QB4</strain>
    </source>
</reference>
<feature type="domain" description="HTH gntR-type" evidence="4">
    <location>
        <begin position="17"/>
        <end position="85"/>
    </location>
</feature>
<dbReference type="KEGG" id="cate:C2869_00695"/>
<dbReference type="SUPFAM" id="SSF48008">
    <property type="entry name" value="GntR ligand-binding domain-like"/>
    <property type="match status" value="1"/>
</dbReference>
<dbReference type="Proteomes" id="UP000244441">
    <property type="component" value="Chromosome"/>
</dbReference>
<dbReference type="EMBL" id="CP026604">
    <property type="protein sequence ID" value="AWB65046.1"/>
    <property type="molecule type" value="Genomic_DNA"/>
</dbReference>
<dbReference type="Gene3D" id="1.10.10.10">
    <property type="entry name" value="Winged helix-like DNA-binding domain superfamily/Winged helix DNA-binding domain"/>
    <property type="match status" value="1"/>
</dbReference>
<keyword evidence="3" id="KW-0804">Transcription</keyword>
<dbReference type="Pfam" id="PF07729">
    <property type="entry name" value="FCD"/>
    <property type="match status" value="1"/>
</dbReference>
<dbReference type="AlphaFoldDB" id="A0A2S0VLH2"/>
<dbReference type="SMART" id="SM00895">
    <property type="entry name" value="FCD"/>
    <property type="match status" value="1"/>
</dbReference>
<evidence type="ECO:0000259" key="4">
    <source>
        <dbReference type="PROSITE" id="PS50949"/>
    </source>
</evidence>
<organism evidence="5 6">
    <name type="scientific">Saccharobesus litoralis</name>
    <dbReference type="NCBI Taxonomy" id="2172099"/>
    <lineage>
        <taxon>Bacteria</taxon>
        <taxon>Pseudomonadati</taxon>
        <taxon>Pseudomonadota</taxon>
        <taxon>Gammaproteobacteria</taxon>
        <taxon>Alteromonadales</taxon>
        <taxon>Alteromonadaceae</taxon>
        <taxon>Saccharobesus</taxon>
    </lineage>
</organism>
<dbReference type="GO" id="GO:0003700">
    <property type="term" value="F:DNA-binding transcription factor activity"/>
    <property type="evidence" value="ECO:0007669"/>
    <property type="project" value="InterPro"/>
</dbReference>
<dbReference type="SMART" id="SM00345">
    <property type="entry name" value="HTH_GNTR"/>
    <property type="match status" value="1"/>
</dbReference>
<dbReference type="CDD" id="cd07377">
    <property type="entry name" value="WHTH_GntR"/>
    <property type="match status" value="1"/>
</dbReference>
<dbReference type="PANTHER" id="PTHR43537:SF44">
    <property type="entry name" value="GNTR FAMILY REGULATORY PROTEIN"/>
    <property type="match status" value="1"/>
</dbReference>
<dbReference type="SUPFAM" id="SSF46785">
    <property type="entry name" value="Winged helix' DNA-binding domain"/>
    <property type="match status" value="1"/>
</dbReference>
<accession>A0A2S0VLH2</accession>
<keyword evidence="6" id="KW-1185">Reference proteome</keyword>
<evidence type="ECO:0000313" key="5">
    <source>
        <dbReference type="EMBL" id="AWB65046.1"/>
    </source>
</evidence>
<dbReference type="Gene3D" id="1.20.120.530">
    <property type="entry name" value="GntR ligand-binding domain-like"/>
    <property type="match status" value="1"/>
</dbReference>
<dbReference type="InterPro" id="IPR036390">
    <property type="entry name" value="WH_DNA-bd_sf"/>
</dbReference>
<evidence type="ECO:0000256" key="3">
    <source>
        <dbReference type="ARBA" id="ARBA00023163"/>
    </source>
</evidence>
<dbReference type="PANTHER" id="PTHR43537">
    <property type="entry name" value="TRANSCRIPTIONAL REGULATOR, GNTR FAMILY"/>
    <property type="match status" value="1"/>
</dbReference>
<sequence>MSEMVYYDLKHAATMSPSLSVQVSREIGRRIVAGTYAQDSLIEDESALAERFQVSRAVVRDAVKILVSKGLLEVRRGIGTRVRPRSQWILLDDDVLAWHISAQPNCEFVRQLMDIRLCFEPMASRWAAERATLEQISEIEHACIAMEKEKGSVENFIFADAMFHKAVLRAAGNELLTAMEGVIYLALLVSVRITNQDPRKNGTSVPFHRELYSAIARREAEKAEQLTEKLLTDASRRLQEAAKLNEIR</sequence>
<evidence type="ECO:0000313" key="6">
    <source>
        <dbReference type="Proteomes" id="UP000244441"/>
    </source>
</evidence>
<evidence type="ECO:0000256" key="1">
    <source>
        <dbReference type="ARBA" id="ARBA00023015"/>
    </source>
</evidence>
<keyword evidence="1" id="KW-0805">Transcription regulation</keyword>
<dbReference type="PRINTS" id="PR00035">
    <property type="entry name" value="HTHGNTR"/>
</dbReference>
<dbReference type="OrthoDB" id="9028214at2"/>
<dbReference type="RefSeq" id="WP_108601125.1">
    <property type="nucleotide sequence ID" value="NZ_CP026604.1"/>
</dbReference>
<name>A0A2S0VLH2_9ALTE</name>
<protein>
    <submittedName>
        <fullName evidence="5">GntR family transcriptional regulator</fullName>
    </submittedName>
</protein>
<dbReference type="InterPro" id="IPR036388">
    <property type="entry name" value="WH-like_DNA-bd_sf"/>
</dbReference>
<dbReference type="Pfam" id="PF00392">
    <property type="entry name" value="GntR"/>
    <property type="match status" value="1"/>
</dbReference>
<keyword evidence="2" id="KW-0238">DNA-binding</keyword>
<proteinExistence type="predicted"/>
<dbReference type="InterPro" id="IPR000524">
    <property type="entry name" value="Tscrpt_reg_HTH_GntR"/>
</dbReference>
<dbReference type="InterPro" id="IPR011711">
    <property type="entry name" value="GntR_C"/>
</dbReference>
<evidence type="ECO:0000256" key="2">
    <source>
        <dbReference type="ARBA" id="ARBA00023125"/>
    </source>
</evidence>
<dbReference type="PROSITE" id="PS50949">
    <property type="entry name" value="HTH_GNTR"/>
    <property type="match status" value="1"/>
</dbReference>